<dbReference type="Proteomes" id="UP000054324">
    <property type="component" value="Unassembled WGS sequence"/>
</dbReference>
<feature type="compositionally biased region" description="Polar residues" evidence="2">
    <location>
        <begin position="17"/>
        <end position="27"/>
    </location>
</feature>
<dbReference type="InterPro" id="IPR001096">
    <property type="entry name" value="Peptidase_C13"/>
</dbReference>
<dbReference type="PANTHER" id="PTHR12000:SF42">
    <property type="entry name" value="LEGUMAIN"/>
    <property type="match status" value="1"/>
</dbReference>
<reference evidence="3 4" key="1">
    <citation type="submission" date="2013-11" db="EMBL/GenBank/DDBJ databases">
        <title>Opisthorchis viverrini - life in the bile duct.</title>
        <authorList>
            <person name="Young N.D."/>
            <person name="Nagarajan N."/>
            <person name="Lin S.J."/>
            <person name="Korhonen P.K."/>
            <person name="Jex A.R."/>
            <person name="Hall R.S."/>
            <person name="Safavi-Hemami H."/>
            <person name="Kaewkong W."/>
            <person name="Bertrand D."/>
            <person name="Gao S."/>
            <person name="Seet Q."/>
            <person name="Wongkham S."/>
            <person name="Teh B.T."/>
            <person name="Wongkham C."/>
            <person name="Intapan P.M."/>
            <person name="Maleewong W."/>
            <person name="Yang X."/>
            <person name="Hu M."/>
            <person name="Wang Z."/>
            <person name="Hofmann A."/>
            <person name="Sternberg P.W."/>
            <person name="Tan P."/>
            <person name="Wang J."/>
            <person name="Gasser R.B."/>
        </authorList>
    </citation>
    <scope>NUCLEOTIDE SEQUENCE [LARGE SCALE GENOMIC DNA]</scope>
</reference>
<dbReference type="KEGG" id="ovi:T265_11190"/>
<protein>
    <submittedName>
        <fullName evidence="3">Uncharacterized protein</fullName>
    </submittedName>
</protein>
<dbReference type="Pfam" id="PF01650">
    <property type="entry name" value="Peptidase_C13"/>
    <property type="match status" value="3"/>
</dbReference>
<proteinExistence type="inferred from homology"/>
<evidence type="ECO:0000256" key="1">
    <source>
        <dbReference type="ARBA" id="ARBA00009941"/>
    </source>
</evidence>
<organism evidence="3 4">
    <name type="scientific">Opisthorchis viverrini</name>
    <name type="common">Southeast Asian liver fluke</name>
    <dbReference type="NCBI Taxonomy" id="6198"/>
    <lineage>
        <taxon>Eukaryota</taxon>
        <taxon>Metazoa</taxon>
        <taxon>Spiralia</taxon>
        <taxon>Lophotrochozoa</taxon>
        <taxon>Platyhelminthes</taxon>
        <taxon>Trematoda</taxon>
        <taxon>Digenea</taxon>
        <taxon>Opisthorchiida</taxon>
        <taxon>Opisthorchiata</taxon>
        <taxon>Opisthorchiidae</taxon>
        <taxon>Opisthorchis</taxon>
    </lineage>
</organism>
<accession>A0A074ZYH8</accession>
<gene>
    <name evidence="3" type="ORF">T265_11190</name>
</gene>
<name>A0A074ZYH8_OPIVI</name>
<dbReference type="GO" id="GO:0005773">
    <property type="term" value="C:vacuole"/>
    <property type="evidence" value="ECO:0007669"/>
    <property type="project" value="GOC"/>
</dbReference>
<dbReference type="EMBL" id="KL597079">
    <property type="protein sequence ID" value="KER20204.1"/>
    <property type="molecule type" value="Genomic_DNA"/>
</dbReference>
<dbReference type="OrthoDB" id="192611at2759"/>
<evidence type="ECO:0000256" key="2">
    <source>
        <dbReference type="SAM" id="MobiDB-lite"/>
    </source>
</evidence>
<keyword evidence="4" id="KW-1185">Reference proteome</keyword>
<evidence type="ECO:0000313" key="4">
    <source>
        <dbReference type="Proteomes" id="UP000054324"/>
    </source>
</evidence>
<dbReference type="RefSeq" id="XP_009176049.1">
    <property type="nucleotide sequence ID" value="XM_009177785.1"/>
</dbReference>
<dbReference type="AlphaFoldDB" id="A0A074ZYH8"/>
<dbReference type="GO" id="GO:0051603">
    <property type="term" value="P:proteolysis involved in protein catabolic process"/>
    <property type="evidence" value="ECO:0007669"/>
    <property type="project" value="TreeGrafter"/>
</dbReference>
<dbReference type="PANTHER" id="PTHR12000">
    <property type="entry name" value="HEMOGLOBINASE FAMILY MEMBER"/>
    <property type="match status" value="1"/>
</dbReference>
<evidence type="ECO:0000313" key="3">
    <source>
        <dbReference type="EMBL" id="KER20204.1"/>
    </source>
</evidence>
<dbReference type="Gene3D" id="3.40.50.1460">
    <property type="match status" value="3"/>
</dbReference>
<feature type="region of interest" description="Disordered" evidence="2">
    <location>
        <begin position="1"/>
        <end position="27"/>
    </location>
</feature>
<dbReference type="GO" id="GO:0004197">
    <property type="term" value="F:cysteine-type endopeptidase activity"/>
    <property type="evidence" value="ECO:0007669"/>
    <property type="project" value="TreeGrafter"/>
</dbReference>
<sequence>MDTRGISSGEHSESRIRSMQQNPSKGQVFNDYEHEDVYKGVIIDYLGKMLSFELIQIFLFVMRQLDAAEFNEILFYMYKIKMHKPMMVYIDACKSDSMFQDILPSNVAITDERLNTSRRPELEAISGTQLRDWYYTSKDPPKITAVWADLTEVNGNWWYSNDIDREKKYKKPVIYMDACYSGSMFRSLLPSDVRILPRIRFNTVFKLNARCDSELPCTKISSPDVNAIFSQSSAFDPECESNTVKYWDC</sequence>
<dbReference type="GeneID" id="20325358"/>
<dbReference type="CTD" id="20325358"/>
<dbReference type="GO" id="GO:0006624">
    <property type="term" value="P:vacuolar protein processing"/>
    <property type="evidence" value="ECO:0007669"/>
    <property type="project" value="TreeGrafter"/>
</dbReference>
<comment type="similarity">
    <text evidence="1">Belongs to the peptidase C13 family.</text>
</comment>